<dbReference type="AlphaFoldDB" id="A0AAD6N221"/>
<proteinExistence type="inferred from homology"/>
<dbReference type="SUPFAM" id="SSF160920">
    <property type="entry name" value="PSTPO5379-like"/>
    <property type="match status" value="1"/>
</dbReference>
<keyword evidence="4" id="KW-1185">Reference proteome</keyword>
<keyword evidence="2" id="KW-0456">Lyase</keyword>
<comment type="similarity">
    <text evidence="1">Belongs to the D-glutamate cyclase family.</text>
</comment>
<accession>A0AAD6N221</accession>
<evidence type="ECO:0008006" key="5">
    <source>
        <dbReference type="Google" id="ProtNLM"/>
    </source>
</evidence>
<organism evidence="3 4">
    <name type="scientific">Penicillium canescens</name>
    <dbReference type="NCBI Taxonomy" id="5083"/>
    <lineage>
        <taxon>Eukaryota</taxon>
        <taxon>Fungi</taxon>
        <taxon>Dikarya</taxon>
        <taxon>Ascomycota</taxon>
        <taxon>Pezizomycotina</taxon>
        <taxon>Eurotiomycetes</taxon>
        <taxon>Eurotiomycetidae</taxon>
        <taxon>Eurotiales</taxon>
        <taxon>Aspergillaceae</taxon>
        <taxon>Penicillium</taxon>
    </lineage>
</organism>
<dbReference type="EMBL" id="JAQJZL010000017">
    <property type="protein sequence ID" value="KAJ6022343.1"/>
    <property type="molecule type" value="Genomic_DNA"/>
</dbReference>
<evidence type="ECO:0000256" key="1">
    <source>
        <dbReference type="ARBA" id="ARBA00007896"/>
    </source>
</evidence>
<dbReference type="Pfam" id="PF07286">
    <property type="entry name" value="D-Glu_cyclase"/>
    <property type="match status" value="1"/>
</dbReference>
<evidence type="ECO:0000313" key="3">
    <source>
        <dbReference type="EMBL" id="KAJ6022343.1"/>
    </source>
</evidence>
<protein>
    <recommendedName>
        <fullName evidence="5">DUF1445 domain-containing protein</fullName>
    </recommendedName>
</protein>
<dbReference type="Gene3D" id="3.40.1640.10">
    <property type="entry name" value="PSTPO5379-like"/>
    <property type="match status" value="1"/>
</dbReference>
<evidence type="ECO:0000313" key="4">
    <source>
        <dbReference type="Proteomes" id="UP001219568"/>
    </source>
</evidence>
<gene>
    <name evidence="3" type="ORF">N7460_014087</name>
</gene>
<dbReference type="InterPro" id="IPR009906">
    <property type="entry name" value="D-Glu_cyclase"/>
</dbReference>
<dbReference type="GO" id="GO:0006536">
    <property type="term" value="P:glutamate metabolic process"/>
    <property type="evidence" value="ECO:0007669"/>
    <property type="project" value="TreeGrafter"/>
</dbReference>
<sequence length="234" mass="25590">MGSTPSESFKARLLSRENLITNTAGIAPGYLQANLLALPAAYASDFYDLCLRNPVACPLLGVTVQGNPNVVQPAGCIQSEDFDMRTDFPLYRVYQHGKQVESRNEVLNGWSLDHVGFLIGCSFSFEEALRSAGLTPRHHVTGSMVPMYRSHLPLLPAGVFTDCKCVVSMRPYLPEEIERACGVTPQVAVQEMGTTIDGLVFAHEPGHMLVTDWLVTDLPRLLPGTIWNGTSSII</sequence>
<name>A0AAD6N221_PENCN</name>
<dbReference type="PANTHER" id="PTHR32022">
    <property type="entry name" value="D-GLUTAMATE CYCLASE, MITOCHONDRIAL"/>
    <property type="match status" value="1"/>
</dbReference>
<reference evidence="3" key="2">
    <citation type="submission" date="2023-01" db="EMBL/GenBank/DDBJ databases">
        <authorList>
            <person name="Petersen C."/>
        </authorList>
    </citation>
    <scope>NUCLEOTIDE SEQUENCE</scope>
    <source>
        <strain evidence="3">IBT 15450</strain>
    </source>
</reference>
<comment type="caution">
    <text evidence="3">The sequence shown here is derived from an EMBL/GenBank/DDBJ whole genome shotgun (WGS) entry which is preliminary data.</text>
</comment>
<dbReference type="InterPro" id="IPR038021">
    <property type="entry name" value="Putative_hydro-lyase"/>
</dbReference>
<dbReference type="Proteomes" id="UP001219568">
    <property type="component" value="Unassembled WGS sequence"/>
</dbReference>
<dbReference type="PANTHER" id="PTHR32022:SF10">
    <property type="entry name" value="D-GLUTAMATE CYCLASE, MITOCHONDRIAL"/>
    <property type="match status" value="1"/>
</dbReference>
<dbReference type="GO" id="GO:0047820">
    <property type="term" value="F:D-glutamate cyclase activity"/>
    <property type="evidence" value="ECO:0007669"/>
    <property type="project" value="TreeGrafter"/>
</dbReference>
<evidence type="ECO:0000256" key="2">
    <source>
        <dbReference type="ARBA" id="ARBA00023239"/>
    </source>
</evidence>
<reference evidence="3" key="1">
    <citation type="journal article" date="2023" name="IMA Fungus">
        <title>Comparative genomic study of the Penicillium genus elucidates a diverse pangenome and 15 lateral gene transfer events.</title>
        <authorList>
            <person name="Petersen C."/>
            <person name="Sorensen T."/>
            <person name="Nielsen M.R."/>
            <person name="Sondergaard T.E."/>
            <person name="Sorensen J.L."/>
            <person name="Fitzpatrick D.A."/>
            <person name="Frisvad J.C."/>
            <person name="Nielsen K.L."/>
        </authorList>
    </citation>
    <scope>NUCLEOTIDE SEQUENCE</scope>
    <source>
        <strain evidence="3">IBT 15450</strain>
    </source>
</reference>